<proteinExistence type="predicted"/>
<dbReference type="Pfam" id="PF13460">
    <property type="entry name" value="NAD_binding_10"/>
    <property type="match status" value="1"/>
</dbReference>
<evidence type="ECO:0000313" key="3">
    <source>
        <dbReference type="Proteomes" id="UP000267418"/>
    </source>
</evidence>
<protein>
    <submittedName>
        <fullName evidence="2">SDR family oxidoreductase</fullName>
    </submittedName>
</protein>
<dbReference type="InterPro" id="IPR036291">
    <property type="entry name" value="NAD(P)-bd_dom_sf"/>
</dbReference>
<gene>
    <name evidence="2" type="ORF">EJP69_14695</name>
</gene>
<dbReference type="EMBL" id="RXOE01000002">
    <property type="protein sequence ID" value="RTQ35598.1"/>
    <property type="molecule type" value="Genomic_DNA"/>
</dbReference>
<dbReference type="InterPro" id="IPR016040">
    <property type="entry name" value="NAD(P)-bd_dom"/>
</dbReference>
<dbReference type="PANTHER" id="PTHR43355">
    <property type="entry name" value="FLAVIN REDUCTASE (NADPH)"/>
    <property type="match status" value="1"/>
</dbReference>
<dbReference type="GO" id="GO:0004074">
    <property type="term" value="F:biliverdin reductase [NAD(P)H] activity"/>
    <property type="evidence" value="ECO:0007669"/>
    <property type="project" value="TreeGrafter"/>
</dbReference>
<name>A0A3S0HG94_9BURK</name>
<sequence>MKIAVIGATRGIGLATTQGALADGHDVTVLARRQERMPIRDPRLRVVEGNAEDAVAITEVVRGQDVVYDCLGTTQLFQPVTLFSRCAENLSRALAPEQLLIAVTGMGAGDSRGHGSLLYDYLFRPVVLGRMYADKDRQERIIMRDIDRWIIVRPGFLNNGPRTGRYRALTDLRSVRGGRISRADVADFLISQAGSPSFIGRTPLLIY</sequence>
<feature type="domain" description="NAD(P)-binding" evidence="1">
    <location>
        <begin position="7"/>
        <end position="194"/>
    </location>
</feature>
<dbReference type="AlphaFoldDB" id="A0A3S0HG94"/>
<evidence type="ECO:0000259" key="1">
    <source>
        <dbReference type="Pfam" id="PF13460"/>
    </source>
</evidence>
<comment type="caution">
    <text evidence="2">The sequence shown here is derived from an EMBL/GenBank/DDBJ whole genome shotgun (WGS) entry which is preliminary data.</text>
</comment>
<dbReference type="GO" id="GO:0042602">
    <property type="term" value="F:riboflavin reductase (NADPH) activity"/>
    <property type="evidence" value="ECO:0007669"/>
    <property type="project" value="TreeGrafter"/>
</dbReference>
<accession>A0A3S0HG94</accession>
<reference evidence="2 3" key="1">
    <citation type="submission" date="2018-12" db="EMBL/GenBank/DDBJ databases">
        <title>The genome of Variovorax gossypii DSM 100435.</title>
        <authorList>
            <person name="Gao J."/>
            <person name="Sun J."/>
        </authorList>
    </citation>
    <scope>NUCLEOTIDE SEQUENCE [LARGE SCALE GENOMIC DNA]</scope>
    <source>
        <strain evidence="2 3">DSM 100435</strain>
    </source>
</reference>
<dbReference type="Gene3D" id="3.40.50.720">
    <property type="entry name" value="NAD(P)-binding Rossmann-like Domain"/>
    <property type="match status" value="1"/>
</dbReference>
<dbReference type="PANTHER" id="PTHR43355:SF2">
    <property type="entry name" value="FLAVIN REDUCTASE (NADPH)"/>
    <property type="match status" value="1"/>
</dbReference>
<dbReference type="InterPro" id="IPR051606">
    <property type="entry name" value="Polyketide_Oxido-like"/>
</dbReference>
<dbReference type="SUPFAM" id="SSF51735">
    <property type="entry name" value="NAD(P)-binding Rossmann-fold domains"/>
    <property type="match status" value="1"/>
</dbReference>
<dbReference type="RefSeq" id="WP_126470932.1">
    <property type="nucleotide sequence ID" value="NZ_RXOE01000002.1"/>
</dbReference>
<dbReference type="CDD" id="cd05244">
    <property type="entry name" value="BVR-B_like_SDR_a"/>
    <property type="match status" value="1"/>
</dbReference>
<dbReference type="OrthoDB" id="5292533at2"/>
<organism evidence="2 3">
    <name type="scientific">Variovorax gossypii</name>
    <dbReference type="NCBI Taxonomy" id="1679495"/>
    <lineage>
        <taxon>Bacteria</taxon>
        <taxon>Pseudomonadati</taxon>
        <taxon>Pseudomonadota</taxon>
        <taxon>Betaproteobacteria</taxon>
        <taxon>Burkholderiales</taxon>
        <taxon>Comamonadaceae</taxon>
        <taxon>Variovorax</taxon>
    </lineage>
</organism>
<keyword evidence="3" id="KW-1185">Reference proteome</keyword>
<evidence type="ECO:0000313" key="2">
    <source>
        <dbReference type="EMBL" id="RTQ35598.1"/>
    </source>
</evidence>
<dbReference type="Proteomes" id="UP000267418">
    <property type="component" value="Unassembled WGS sequence"/>
</dbReference>